<proteinExistence type="predicted"/>
<organism evidence="1 2">
    <name type="scientific">Prosthecobacter algae</name>
    <dbReference type="NCBI Taxonomy" id="1144682"/>
    <lineage>
        <taxon>Bacteria</taxon>
        <taxon>Pseudomonadati</taxon>
        <taxon>Verrucomicrobiota</taxon>
        <taxon>Verrucomicrobiia</taxon>
        <taxon>Verrucomicrobiales</taxon>
        <taxon>Verrucomicrobiaceae</taxon>
        <taxon>Prosthecobacter</taxon>
    </lineage>
</organism>
<protein>
    <submittedName>
        <fullName evidence="1">Uncharacterized protein</fullName>
    </submittedName>
</protein>
<sequence>MLIGSGGAETLGAMTGGNGSAGGRMGLVFLATTGGAGSSGANANHVETKTATTAPAATATQRWKRAGLAPDMTEV</sequence>
<comment type="caution">
    <text evidence="1">The sequence shown here is derived from an EMBL/GenBank/DDBJ whole genome shotgun (WGS) entry which is preliminary data.</text>
</comment>
<keyword evidence="2" id="KW-1185">Reference proteome</keyword>
<accession>A0ABP9P356</accession>
<evidence type="ECO:0000313" key="2">
    <source>
        <dbReference type="Proteomes" id="UP001499852"/>
    </source>
</evidence>
<dbReference type="Proteomes" id="UP001499852">
    <property type="component" value="Unassembled WGS sequence"/>
</dbReference>
<evidence type="ECO:0000313" key="1">
    <source>
        <dbReference type="EMBL" id="GAA5135962.1"/>
    </source>
</evidence>
<reference evidence="2" key="1">
    <citation type="journal article" date="2019" name="Int. J. Syst. Evol. Microbiol.">
        <title>The Global Catalogue of Microorganisms (GCM) 10K type strain sequencing project: providing services to taxonomists for standard genome sequencing and annotation.</title>
        <authorList>
            <consortium name="The Broad Institute Genomics Platform"/>
            <consortium name="The Broad Institute Genome Sequencing Center for Infectious Disease"/>
            <person name="Wu L."/>
            <person name="Ma J."/>
        </authorList>
    </citation>
    <scope>NUCLEOTIDE SEQUENCE [LARGE SCALE GENOMIC DNA]</scope>
    <source>
        <strain evidence="2">JCM 18053</strain>
    </source>
</reference>
<gene>
    <name evidence="1" type="ORF">GCM10023213_10180</name>
</gene>
<name>A0ABP9P356_9BACT</name>
<dbReference type="EMBL" id="BAABIA010000002">
    <property type="protein sequence ID" value="GAA5135962.1"/>
    <property type="molecule type" value="Genomic_DNA"/>
</dbReference>